<feature type="domain" description="F-box" evidence="2">
    <location>
        <begin position="231"/>
        <end position="284"/>
    </location>
</feature>
<dbReference type="InterPro" id="IPR001810">
    <property type="entry name" value="F-box_dom"/>
</dbReference>
<dbReference type="EMBL" id="VRMN01000003">
    <property type="protein sequence ID" value="KAA8496108.1"/>
    <property type="molecule type" value="Genomic_DNA"/>
</dbReference>
<dbReference type="InterPro" id="IPR036047">
    <property type="entry name" value="F-box-like_dom_sf"/>
</dbReference>
<accession>A0A5J4YYA2</accession>
<evidence type="ECO:0000313" key="3">
    <source>
        <dbReference type="EMBL" id="KAA8496108.1"/>
    </source>
</evidence>
<feature type="compositionally biased region" description="Basic and acidic residues" evidence="1">
    <location>
        <begin position="478"/>
        <end position="491"/>
    </location>
</feature>
<proteinExistence type="predicted"/>
<dbReference type="Gene3D" id="1.20.1280.50">
    <property type="match status" value="1"/>
</dbReference>
<feature type="region of interest" description="Disordered" evidence="1">
    <location>
        <begin position="475"/>
        <end position="521"/>
    </location>
</feature>
<dbReference type="AlphaFoldDB" id="A0A5J4YYA2"/>
<reference evidence="4" key="1">
    <citation type="journal article" date="2019" name="Nat. Commun.">
        <title>Expansion of phycobilisome linker gene families in mesophilic red algae.</title>
        <authorList>
            <person name="Lee J."/>
            <person name="Kim D."/>
            <person name="Bhattacharya D."/>
            <person name="Yoon H.S."/>
        </authorList>
    </citation>
    <scope>NUCLEOTIDE SEQUENCE [LARGE SCALE GENOMIC DNA]</scope>
    <source>
        <strain evidence="4">CCMP 1328</strain>
    </source>
</reference>
<dbReference type="OrthoDB" id="1107553at2759"/>
<dbReference type="Pfam" id="PF00646">
    <property type="entry name" value="F-box"/>
    <property type="match status" value="1"/>
</dbReference>
<comment type="caution">
    <text evidence="3">The sequence shown here is derived from an EMBL/GenBank/DDBJ whole genome shotgun (WGS) entry which is preliminary data.</text>
</comment>
<dbReference type="SUPFAM" id="SSF81383">
    <property type="entry name" value="F-box domain"/>
    <property type="match status" value="1"/>
</dbReference>
<dbReference type="SMART" id="SM00256">
    <property type="entry name" value="FBOX"/>
    <property type="match status" value="1"/>
</dbReference>
<evidence type="ECO:0000313" key="4">
    <source>
        <dbReference type="Proteomes" id="UP000324585"/>
    </source>
</evidence>
<organism evidence="3 4">
    <name type="scientific">Porphyridium purpureum</name>
    <name type="common">Red alga</name>
    <name type="synonym">Porphyridium cruentum</name>
    <dbReference type="NCBI Taxonomy" id="35688"/>
    <lineage>
        <taxon>Eukaryota</taxon>
        <taxon>Rhodophyta</taxon>
        <taxon>Bangiophyceae</taxon>
        <taxon>Porphyridiales</taxon>
        <taxon>Porphyridiaceae</taxon>
        <taxon>Porphyridium</taxon>
    </lineage>
</organism>
<sequence length="577" mass="62305">MEEPPVARLKRVLSPRAPGCASAAGATASAVHACEVDELASRHAGVVHASSGATDAVKGSHMHALSESLTCLANTAAAAAAATRDDLFASDAPPSASPASAWKRRAMLPHARPALSLASAQNSEAQPPLPLSGSCAPPSEPSARRIASFRRQIPAVPVIDPLFVPFGQPTPPRDETQQVGSPAESEGAWMMDTDMLARCALTPAVATSSHLPDNALLSDQIDAAVPQSASGTSIECLPEDALINVLRHLPHIRDVLRARSVCRPWRDLIDSNAVIFSESSFRGVKFHRRVKLVLEPSLRLPKQVRNGTRGALSIQNARQRDRHQNARIILEEPAGKHVVQCARRGGNLVAALLYSVFFERYRVSVVTLSLNAALSLLEPQQQRCAAGSPMTASRATSPKGLRRLHCAWLVPHPQWVALHVSRSAWAQQGTERQTTDRNSVTDSFISDFETSSPHDARGSILGLVLVTSCVDRFTSSDGRTERRPHVPDREANGSLLRTRNDDSHTQPSVENHVGGSHPVDSVSADLSTTSARFEWRVGAALRFDKALICAGHRGLRKLNNEMSEMIVQMPSELEWFA</sequence>
<name>A0A5J4YYA2_PORPP</name>
<evidence type="ECO:0000259" key="2">
    <source>
        <dbReference type="PROSITE" id="PS50181"/>
    </source>
</evidence>
<evidence type="ECO:0000256" key="1">
    <source>
        <dbReference type="SAM" id="MobiDB-lite"/>
    </source>
</evidence>
<keyword evidence="4" id="KW-1185">Reference proteome</keyword>
<dbReference type="PROSITE" id="PS50181">
    <property type="entry name" value="FBOX"/>
    <property type="match status" value="1"/>
</dbReference>
<protein>
    <recommendedName>
        <fullName evidence="2">F-box domain-containing protein</fullName>
    </recommendedName>
</protein>
<feature type="region of interest" description="Disordered" evidence="1">
    <location>
        <begin position="119"/>
        <end position="145"/>
    </location>
</feature>
<gene>
    <name evidence="3" type="ORF">FVE85_2263</name>
</gene>
<dbReference type="Proteomes" id="UP000324585">
    <property type="component" value="Unassembled WGS sequence"/>
</dbReference>